<dbReference type="EMBL" id="CP053921">
    <property type="protein sequence ID" value="QKG71244.1"/>
    <property type="molecule type" value="Genomic_DNA"/>
</dbReference>
<dbReference type="AlphaFoldDB" id="A0A7D4BNR3"/>
<name>A0A7D4BNR3_9SPHN</name>
<dbReference type="PROSITE" id="PS50042">
    <property type="entry name" value="CNMP_BINDING_3"/>
    <property type="match status" value="1"/>
</dbReference>
<dbReference type="SMART" id="SM00100">
    <property type="entry name" value="cNMP"/>
    <property type="match status" value="1"/>
</dbReference>
<dbReference type="InterPro" id="IPR014710">
    <property type="entry name" value="RmlC-like_jellyroll"/>
</dbReference>
<dbReference type="SUPFAM" id="SSF51206">
    <property type="entry name" value="cAMP-binding domain-like"/>
    <property type="match status" value="1"/>
</dbReference>
<dbReference type="Pfam" id="PF00027">
    <property type="entry name" value="cNMP_binding"/>
    <property type="match status" value="1"/>
</dbReference>
<accession>A0A7D4BNR3</accession>
<dbReference type="InterPro" id="IPR000595">
    <property type="entry name" value="cNMP-bd_dom"/>
</dbReference>
<dbReference type="CDD" id="cd00038">
    <property type="entry name" value="CAP_ED"/>
    <property type="match status" value="1"/>
</dbReference>
<reference evidence="3 4" key="1">
    <citation type="submission" date="2020-05" db="EMBL/GenBank/DDBJ databases">
        <title>Erythrobacter mangrovi sp. nov., isolated from rhizosphere soil of mangrove plant (Kandelia candel).</title>
        <authorList>
            <person name="Ye Y.H."/>
        </authorList>
    </citation>
    <scope>NUCLEOTIDE SEQUENCE [LARGE SCALE GENOMIC DNA]</scope>
    <source>
        <strain evidence="3 4">EB310</strain>
    </source>
</reference>
<organism evidence="3 4">
    <name type="scientific">Erythrobacter mangrovi</name>
    <dbReference type="NCBI Taxonomy" id="2739433"/>
    <lineage>
        <taxon>Bacteria</taxon>
        <taxon>Pseudomonadati</taxon>
        <taxon>Pseudomonadota</taxon>
        <taxon>Alphaproteobacteria</taxon>
        <taxon>Sphingomonadales</taxon>
        <taxon>Erythrobacteraceae</taxon>
        <taxon>Erythrobacter/Porphyrobacter group</taxon>
        <taxon>Erythrobacter</taxon>
    </lineage>
</organism>
<feature type="transmembrane region" description="Helical" evidence="1">
    <location>
        <begin position="49"/>
        <end position="69"/>
    </location>
</feature>
<proteinExistence type="predicted"/>
<keyword evidence="1" id="KW-1133">Transmembrane helix</keyword>
<evidence type="ECO:0000313" key="3">
    <source>
        <dbReference type="EMBL" id="QKG71244.1"/>
    </source>
</evidence>
<protein>
    <submittedName>
        <fullName evidence="3">Cyclic nucleotide-binding domain-containing protein</fullName>
    </submittedName>
</protein>
<evidence type="ECO:0000256" key="1">
    <source>
        <dbReference type="SAM" id="Phobius"/>
    </source>
</evidence>
<sequence>MIGNSLAYGAALLLVGAVAMTTVRRMRLLAAGAGLLALAHLWINQAPVGAIGLALVFVLVNLAQLLAMWRRSRSGAMLAEERALFDHLLGAAAARHEGRLRDLMQWREVPAGEVLMREGDANPPLVYVASGQVSVEASGVEVGVCGEGDFLGEMSLVSGHTASATVVVVEAARIARFDRDALAQYARAVPEVGTAFTNAMNRGLAAKVERMNEAATRSRQ</sequence>
<keyword evidence="1" id="KW-0472">Membrane</keyword>
<evidence type="ECO:0000259" key="2">
    <source>
        <dbReference type="PROSITE" id="PS50042"/>
    </source>
</evidence>
<keyword evidence="1" id="KW-0812">Transmembrane</keyword>
<feature type="domain" description="Cyclic nucleotide-binding" evidence="2">
    <location>
        <begin position="88"/>
        <end position="184"/>
    </location>
</feature>
<gene>
    <name evidence="3" type="ORF">HQR01_07590</name>
</gene>
<dbReference type="Gene3D" id="2.60.120.10">
    <property type="entry name" value="Jelly Rolls"/>
    <property type="match status" value="1"/>
</dbReference>
<dbReference type="RefSeq" id="WP_173214008.1">
    <property type="nucleotide sequence ID" value="NZ_CP053921.1"/>
</dbReference>
<dbReference type="KEGG" id="emv:HQR01_07590"/>
<keyword evidence="4" id="KW-1185">Reference proteome</keyword>
<feature type="transmembrane region" description="Helical" evidence="1">
    <location>
        <begin position="6"/>
        <end position="23"/>
    </location>
</feature>
<evidence type="ECO:0000313" key="4">
    <source>
        <dbReference type="Proteomes" id="UP000504693"/>
    </source>
</evidence>
<dbReference type="Proteomes" id="UP000504693">
    <property type="component" value="Chromosome"/>
</dbReference>
<dbReference type="InterPro" id="IPR018490">
    <property type="entry name" value="cNMP-bd_dom_sf"/>
</dbReference>